<evidence type="ECO:0000313" key="7">
    <source>
        <dbReference type="Proteomes" id="UP001464387"/>
    </source>
</evidence>
<comment type="similarity">
    <text evidence="5">Belongs to the class-III pyridoxal-phosphate-dependent aminotransferase family.</text>
</comment>
<evidence type="ECO:0000313" key="6">
    <source>
        <dbReference type="EMBL" id="MER8937814.1"/>
    </source>
</evidence>
<reference evidence="6 7" key="1">
    <citation type="journal article" date="2024" name="Proc. Natl. Acad. Sci. U.S.A.">
        <title>The evolutionary genomics of adaptation to stress in wild rhizobium bacteria.</title>
        <authorList>
            <person name="Kehlet-Delgado H."/>
            <person name="Montoya A.P."/>
            <person name="Jensen K.T."/>
            <person name="Wendlandt C.E."/>
            <person name="Dexheimer C."/>
            <person name="Roberts M."/>
            <person name="Torres Martinez L."/>
            <person name="Friesen M.L."/>
            <person name="Griffitts J.S."/>
            <person name="Porter S.S."/>
        </authorList>
    </citation>
    <scope>NUCLEOTIDE SEQUENCE [LARGE SCALE GENOMIC DNA]</scope>
    <source>
        <strain evidence="6 7">M0729</strain>
    </source>
</reference>
<dbReference type="PANTHER" id="PTHR42684:SF3">
    <property type="entry name" value="ADENOSYLMETHIONINE-8-AMINO-7-OXONONANOATE AMINOTRANSFERASE"/>
    <property type="match status" value="1"/>
</dbReference>
<comment type="cofactor">
    <cofactor evidence="1">
        <name>pyridoxal 5'-phosphate</name>
        <dbReference type="ChEBI" id="CHEBI:597326"/>
    </cofactor>
</comment>
<comment type="caution">
    <text evidence="6">The sequence shown here is derived from an EMBL/GenBank/DDBJ whole genome shotgun (WGS) entry which is preliminary data.</text>
</comment>
<proteinExistence type="inferred from homology"/>
<protein>
    <submittedName>
        <fullName evidence="6">Aminotransferase</fullName>
    </submittedName>
</protein>
<accession>A0ABV1YRM0</accession>
<dbReference type="InterPro" id="IPR005814">
    <property type="entry name" value="Aminotrans_3"/>
</dbReference>
<dbReference type="Proteomes" id="UP001464387">
    <property type="component" value="Unassembled WGS sequence"/>
</dbReference>
<dbReference type="Gene3D" id="3.90.1150.10">
    <property type="entry name" value="Aspartate Aminotransferase, domain 1"/>
    <property type="match status" value="1"/>
</dbReference>
<dbReference type="GO" id="GO:0008483">
    <property type="term" value="F:transaminase activity"/>
    <property type="evidence" value="ECO:0007669"/>
    <property type="project" value="UniProtKB-KW"/>
</dbReference>
<dbReference type="NCBIfam" id="NF004767">
    <property type="entry name" value="PRK06105.1"/>
    <property type="match status" value="1"/>
</dbReference>
<evidence type="ECO:0000256" key="5">
    <source>
        <dbReference type="RuleBase" id="RU003560"/>
    </source>
</evidence>
<evidence type="ECO:0000256" key="3">
    <source>
        <dbReference type="ARBA" id="ARBA00022679"/>
    </source>
</evidence>
<keyword evidence="3" id="KW-0808">Transferase</keyword>
<dbReference type="Pfam" id="PF00202">
    <property type="entry name" value="Aminotran_3"/>
    <property type="match status" value="1"/>
</dbReference>
<evidence type="ECO:0000256" key="1">
    <source>
        <dbReference type="ARBA" id="ARBA00001933"/>
    </source>
</evidence>
<evidence type="ECO:0000256" key="4">
    <source>
        <dbReference type="ARBA" id="ARBA00022898"/>
    </source>
</evidence>
<dbReference type="CDD" id="cd00610">
    <property type="entry name" value="OAT_like"/>
    <property type="match status" value="1"/>
</dbReference>
<keyword evidence="4 5" id="KW-0663">Pyridoxal phosphate</keyword>
<dbReference type="SUPFAM" id="SSF53383">
    <property type="entry name" value="PLP-dependent transferases"/>
    <property type="match status" value="1"/>
</dbReference>
<dbReference type="PANTHER" id="PTHR42684">
    <property type="entry name" value="ADENOSYLMETHIONINE-8-AMINO-7-OXONONANOATE AMINOTRANSFERASE"/>
    <property type="match status" value="1"/>
</dbReference>
<dbReference type="InterPro" id="IPR015424">
    <property type="entry name" value="PyrdxlP-dep_Trfase"/>
</dbReference>
<evidence type="ECO:0000256" key="2">
    <source>
        <dbReference type="ARBA" id="ARBA00022576"/>
    </source>
</evidence>
<keyword evidence="2 6" id="KW-0032">Aminotransferase</keyword>
<dbReference type="InterPro" id="IPR015421">
    <property type="entry name" value="PyrdxlP-dep_Trfase_major"/>
</dbReference>
<dbReference type="InterPro" id="IPR015422">
    <property type="entry name" value="PyrdxlP-dep_Trfase_small"/>
</dbReference>
<dbReference type="InterPro" id="IPR049704">
    <property type="entry name" value="Aminotrans_3_PPA_site"/>
</dbReference>
<dbReference type="EMBL" id="JAMYPJ010000114">
    <property type="protein sequence ID" value="MER8937814.1"/>
    <property type="molecule type" value="Genomic_DNA"/>
</dbReference>
<feature type="non-terminal residue" evidence="6">
    <location>
        <position position="345"/>
    </location>
</feature>
<dbReference type="PROSITE" id="PS00600">
    <property type="entry name" value="AA_TRANSFER_CLASS_3"/>
    <property type="match status" value="1"/>
</dbReference>
<gene>
    <name evidence="6" type="ORF">NKI33_33460</name>
</gene>
<keyword evidence="7" id="KW-1185">Reference proteome</keyword>
<dbReference type="Gene3D" id="3.40.640.10">
    <property type="entry name" value="Type I PLP-dependent aspartate aminotransferase-like (Major domain)"/>
    <property type="match status" value="1"/>
</dbReference>
<organism evidence="6 7">
    <name type="scientific">Mesorhizobium opportunistum</name>
    <dbReference type="NCBI Taxonomy" id="593909"/>
    <lineage>
        <taxon>Bacteria</taxon>
        <taxon>Pseudomonadati</taxon>
        <taxon>Pseudomonadota</taxon>
        <taxon>Alphaproteobacteria</taxon>
        <taxon>Hyphomicrobiales</taxon>
        <taxon>Phyllobacteriaceae</taxon>
        <taxon>Mesorhizobium</taxon>
    </lineage>
</organism>
<sequence length="345" mass="37647">MNNESRVLDMARHFHSQTDPRLHEHHGPLTIVAGEGATVTDDAGNRYIEGMGGLWCASLGFSDSRLADAADRQMRKLAVYHTFNHRSNEPTVELVEQLTALAPFDNARVFLVGSGSEANDTMVKLAWYYQAARRRPEKRKIISRFGAFHGSTIMGAALSGLSHMHKSFNLPPLPVIFAARPFHYLDSLPGEAEHDYATRLAQELEALILAEGPETIAAMIAEPVMGAGGVLVPPENYFPKVQAVLRKYDILMLSDEVVCGFGRTGNWFGSQTFGMEPDMLSVAKGLSSGHLPIGGVIISDKVYQCVADEAHKVGVFGHGFTYSGHPVTAAVAAEAIRIYREIDLV</sequence>
<name>A0ABV1YRM0_9HYPH</name>
<dbReference type="RefSeq" id="WP_352658145.1">
    <property type="nucleotide sequence ID" value="NZ_JAMYMY010000100.1"/>
</dbReference>